<name>A0A415UE53_9FIRM</name>
<dbReference type="SUPFAM" id="SSF56219">
    <property type="entry name" value="DNase I-like"/>
    <property type="match status" value="1"/>
</dbReference>
<reference evidence="1 2" key="1">
    <citation type="submission" date="2018-08" db="EMBL/GenBank/DDBJ databases">
        <title>A genome reference for cultivated species of the human gut microbiota.</title>
        <authorList>
            <person name="Zou Y."/>
            <person name="Xue W."/>
            <person name="Luo G."/>
        </authorList>
    </citation>
    <scope>NUCLEOTIDE SEQUENCE [LARGE SCALE GENOMIC DNA]</scope>
    <source>
        <strain evidence="1 2">AF31-13BH</strain>
    </source>
</reference>
<dbReference type="InterPro" id="IPR036691">
    <property type="entry name" value="Endo/exonu/phosph_ase_sf"/>
</dbReference>
<gene>
    <name evidence="1" type="ORF">DWZ24_07865</name>
</gene>
<dbReference type="Proteomes" id="UP000285652">
    <property type="component" value="Unassembled WGS sequence"/>
</dbReference>
<organism evidence="1 2">
    <name type="scientific">Dorea formicigenerans</name>
    <dbReference type="NCBI Taxonomy" id="39486"/>
    <lineage>
        <taxon>Bacteria</taxon>
        <taxon>Bacillati</taxon>
        <taxon>Bacillota</taxon>
        <taxon>Clostridia</taxon>
        <taxon>Lachnospirales</taxon>
        <taxon>Lachnospiraceae</taxon>
        <taxon>Dorea</taxon>
    </lineage>
</organism>
<evidence type="ECO:0000313" key="1">
    <source>
        <dbReference type="EMBL" id="RHN16373.1"/>
    </source>
</evidence>
<evidence type="ECO:0008006" key="3">
    <source>
        <dbReference type="Google" id="ProtNLM"/>
    </source>
</evidence>
<evidence type="ECO:0000313" key="2">
    <source>
        <dbReference type="Proteomes" id="UP000285652"/>
    </source>
</evidence>
<dbReference type="EMBL" id="QRQQ01000005">
    <property type="protein sequence ID" value="RHN16373.1"/>
    <property type="molecule type" value="Genomic_DNA"/>
</dbReference>
<protein>
    <recommendedName>
        <fullName evidence="3">Endonuclease/exonuclease/phosphatase domain-containing protein</fullName>
    </recommendedName>
</protein>
<sequence length="267" mass="31187">MFNILFWNLKRNSIEEYIVDCIVENNIDIAVFSEFDGIDFIKIEKNLGKMYSRILAVQDDKKITLIAKTTFSVTNVQPQNRYSIYKIETAVKNYLLAAVHLEDRRNYQTSDRINTIQHLVADIEQTEELFKCNNTIVIGDFNANPYDDELLSKYAFNAVLFKTIIDKSELTNPKTFKRKRFYNPILHYISEDTEMYGSFYHEKESKTPYWHCLDQVLVRKSLANTVNHVEYVKKIGTKDLLINAIPNEKISDHLPLLVNLQEVENGV</sequence>
<comment type="caution">
    <text evidence="1">The sequence shown here is derived from an EMBL/GenBank/DDBJ whole genome shotgun (WGS) entry which is preliminary data.</text>
</comment>
<accession>A0A415UE53</accession>
<dbReference type="RefSeq" id="WP_118447559.1">
    <property type="nucleotide sequence ID" value="NZ_QRQQ01000005.1"/>
</dbReference>
<proteinExistence type="predicted"/>
<dbReference type="AlphaFoldDB" id="A0A415UE53"/>
<dbReference type="Gene3D" id="3.60.10.10">
    <property type="entry name" value="Endonuclease/exonuclease/phosphatase"/>
    <property type="match status" value="1"/>
</dbReference>